<proteinExistence type="predicted"/>
<keyword evidence="4" id="KW-0808">Transferase</keyword>
<dbReference type="SUPFAM" id="SSF53335">
    <property type="entry name" value="S-adenosyl-L-methionine-dependent methyltransferases"/>
    <property type="match status" value="1"/>
</dbReference>
<dbReference type="RefSeq" id="WP_084127639.1">
    <property type="nucleotide sequence ID" value="NZ_FQUY01000004.1"/>
</dbReference>
<dbReference type="SUPFAM" id="SSF53448">
    <property type="entry name" value="Nucleotide-diphospho-sugar transferases"/>
    <property type="match status" value="1"/>
</dbReference>
<dbReference type="PANTHER" id="PTHR43179">
    <property type="entry name" value="RHAMNOSYLTRANSFERASE WBBL"/>
    <property type="match status" value="1"/>
</dbReference>
<protein>
    <submittedName>
        <fullName evidence="4">Glycosyltransferase, GT2 family</fullName>
    </submittedName>
</protein>
<dbReference type="AlphaFoldDB" id="A0A1M4VJ95"/>
<dbReference type="Gene3D" id="3.40.50.150">
    <property type="entry name" value="Vaccinia Virus protein VP39"/>
    <property type="match status" value="1"/>
</dbReference>
<dbReference type="InterPro" id="IPR001173">
    <property type="entry name" value="Glyco_trans_2-like"/>
</dbReference>
<feature type="domain" description="Glycosyltransferase 2-like" evidence="2">
    <location>
        <begin position="762"/>
        <end position="931"/>
    </location>
</feature>
<dbReference type="STRING" id="1121429.SAMN02745133_00952"/>
<dbReference type="InterPro" id="IPR025714">
    <property type="entry name" value="Methyltranfer_dom"/>
</dbReference>
<dbReference type="GO" id="GO:0016740">
    <property type="term" value="F:transferase activity"/>
    <property type="evidence" value="ECO:0007669"/>
    <property type="project" value="UniProtKB-KW"/>
</dbReference>
<evidence type="ECO:0000259" key="3">
    <source>
        <dbReference type="Pfam" id="PF13847"/>
    </source>
</evidence>
<dbReference type="OrthoDB" id="9771846at2"/>
<accession>A0A1M4VJ95</accession>
<keyword evidence="5" id="KW-1185">Reference proteome</keyword>
<dbReference type="CDD" id="cd04186">
    <property type="entry name" value="GT_2_like_c"/>
    <property type="match status" value="1"/>
</dbReference>
<dbReference type="Proteomes" id="UP000184148">
    <property type="component" value="Unassembled WGS sequence"/>
</dbReference>
<dbReference type="InterPro" id="IPR029044">
    <property type="entry name" value="Nucleotide-diphossugar_trans"/>
</dbReference>
<dbReference type="Gene3D" id="3.90.550.10">
    <property type="entry name" value="Spore Coat Polysaccharide Biosynthesis Protein SpsA, Chain A"/>
    <property type="match status" value="1"/>
</dbReference>
<dbReference type="SUPFAM" id="SSF53756">
    <property type="entry name" value="UDP-Glycosyltransferase/glycogen phosphorylase"/>
    <property type="match status" value="1"/>
</dbReference>
<feature type="domain" description="Methyltransferase" evidence="3">
    <location>
        <begin position="54"/>
        <end position="151"/>
    </location>
</feature>
<evidence type="ECO:0000313" key="5">
    <source>
        <dbReference type="Proteomes" id="UP000184148"/>
    </source>
</evidence>
<dbReference type="Gene3D" id="3.40.50.2000">
    <property type="entry name" value="Glycogen Phosphorylase B"/>
    <property type="match status" value="1"/>
</dbReference>
<dbReference type="InterPro" id="IPR029063">
    <property type="entry name" value="SAM-dependent_MTases_sf"/>
</dbReference>
<keyword evidence="1" id="KW-0175">Coiled coil</keyword>
<name>A0A1M4VJ95_9FIRM</name>
<dbReference type="Gene3D" id="1.20.5.730">
    <property type="entry name" value="Single helix bin"/>
    <property type="match status" value="1"/>
</dbReference>
<evidence type="ECO:0000256" key="1">
    <source>
        <dbReference type="SAM" id="Coils"/>
    </source>
</evidence>
<organism evidence="4 5">
    <name type="scientific">Desulforamulus putei DSM 12395</name>
    <dbReference type="NCBI Taxonomy" id="1121429"/>
    <lineage>
        <taxon>Bacteria</taxon>
        <taxon>Bacillati</taxon>
        <taxon>Bacillota</taxon>
        <taxon>Clostridia</taxon>
        <taxon>Eubacteriales</taxon>
        <taxon>Peptococcaceae</taxon>
        <taxon>Desulforamulus</taxon>
    </lineage>
</organism>
<dbReference type="PANTHER" id="PTHR43179:SF7">
    <property type="entry name" value="RHAMNOSYLTRANSFERASE WBBL"/>
    <property type="match status" value="1"/>
</dbReference>
<evidence type="ECO:0000259" key="2">
    <source>
        <dbReference type="Pfam" id="PF00535"/>
    </source>
</evidence>
<dbReference type="Gene3D" id="3.40.50.11010">
    <property type="match status" value="1"/>
</dbReference>
<feature type="coiled-coil region" evidence="1">
    <location>
        <begin position="242"/>
        <end position="276"/>
    </location>
</feature>
<evidence type="ECO:0000313" key="4">
    <source>
        <dbReference type="EMBL" id="SHE69054.1"/>
    </source>
</evidence>
<reference evidence="5" key="1">
    <citation type="submission" date="2016-11" db="EMBL/GenBank/DDBJ databases">
        <authorList>
            <person name="Varghese N."/>
            <person name="Submissions S."/>
        </authorList>
    </citation>
    <scope>NUCLEOTIDE SEQUENCE [LARGE SCALE GENOMIC DNA]</scope>
    <source>
        <strain evidence="5">DSM 12395</strain>
    </source>
</reference>
<sequence>MVEKSSNIEINSKDYWQYRFQTDWEINQGRKQSRFFSYIALKHLPTWLIQYVKKEKLSICDWGCALGDGTNELAEFFNSNYVTGIDFSEKAIEKAQSTYQNCKFLCMDFIANNEGPTYDIVFSSNTLEHFEDYLYVLSRIQERAKKFLILLLPFREYERIAEHFTTFDFNNISINLINGWHLVHSVIIDAKEESNSYWPGEQILLVYAHTGILKSLKLTLADIFIISKVMNERVLVERDGQIASLNQAVAELDRQIASLNQEVAERDEQISSLNQAIAERDKHIASLNQAVVERDAATERLRQEMMRLSDWAAHIDANPVSHALRKHLYKLARYVYRSLPLSMGVKQRLKKTAMAMLHPFRSSSNRSADRQEMMTVQISGQRILAQADQTQERDIFVFSIIDWNFRFQRPQHFARSLAKMGRRVFFFSNHFIDTDKPGYQIEQLDPSLSLYQIKLHVKGAPAIYFAPPTSDAEKMLEEGIAQFILDFGASSIVALIQHAYWYPVVQRIPNSIRVYDCMDHHEGFGNVPKKLIEIEKDMLRQADLVVVSSAWLEDFARPFNTNICLVRNACEYDHFANEPYEVYKDRNGRKIIGYYGAIAEWFDVDLIQKVAIAYPDCLILLIGNDTIGAKSFLGSLPNVLFTGEVPYARLPFYLHAFDVCLLPFKVLSLTLATNPVKVYEYLAAGKSVVCVDLPEMEQFGNLVLRAQSADEFIHLVGQALVSNSGTEEEVRARKDFALQQTWDQRVAVLCDVFDNINMPKISVIVLTYNNLELTRACLQSLVYQTDYPNLEIIVVDNNSVDGTRDYLEEFRHKHPEVRLILNDKNLGFAAGNNVGLAAATGEYLVILNNDTVVTRGWAITLMRHLQDDPTIGLIGPVTNNIGNEQRIETTYQDMSQMSEEAFCYTLTHMGKIIPIRTLAFFCVMMPRSTYEKCGPLCEDYGIGFFEDDDYCRRVEAAGLRIVCAEDVFIHHHLSASFNMLKSEEKMELFEKNKMIYEKKWGAWIPHQYRQ</sequence>
<dbReference type="CDD" id="cd02440">
    <property type="entry name" value="AdoMet_MTases"/>
    <property type="match status" value="1"/>
</dbReference>
<dbReference type="Pfam" id="PF13847">
    <property type="entry name" value="Methyltransf_31"/>
    <property type="match status" value="1"/>
</dbReference>
<dbReference type="EMBL" id="FQUY01000004">
    <property type="protein sequence ID" value="SHE69054.1"/>
    <property type="molecule type" value="Genomic_DNA"/>
</dbReference>
<gene>
    <name evidence="4" type="ORF">SAMN02745133_00952</name>
</gene>
<dbReference type="Pfam" id="PF00535">
    <property type="entry name" value="Glycos_transf_2"/>
    <property type="match status" value="1"/>
</dbReference>